<evidence type="ECO:0000256" key="1">
    <source>
        <dbReference type="ARBA" id="ARBA00004651"/>
    </source>
</evidence>
<evidence type="ECO:0000256" key="5">
    <source>
        <dbReference type="ARBA" id="ARBA00023136"/>
    </source>
</evidence>
<reference evidence="8 9" key="1">
    <citation type="submission" date="2019-03" db="EMBL/GenBank/DDBJ databases">
        <title>Genomic Encyclopedia of Type Strains, Phase IV (KMG-IV): sequencing the most valuable type-strain genomes for metagenomic binning, comparative biology and taxonomic classification.</title>
        <authorList>
            <person name="Goeker M."/>
        </authorList>
    </citation>
    <scope>NUCLEOTIDE SEQUENCE [LARGE SCALE GENOMIC DNA]</scope>
    <source>
        <strain evidence="8 9">DSM 28697</strain>
    </source>
</reference>
<protein>
    <submittedName>
        <fullName evidence="8">ABC-2 type transport system permease protein</fullName>
    </submittedName>
</protein>
<keyword evidence="2" id="KW-1003">Cell membrane</keyword>
<keyword evidence="5 6" id="KW-0472">Membrane</keyword>
<dbReference type="GO" id="GO:0005886">
    <property type="term" value="C:plasma membrane"/>
    <property type="evidence" value="ECO:0007669"/>
    <property type="project" value="UniProtKB-SubCell"/>
</dbReference>
<gene>
    <name evidence="8" type="ORF">EV213_11929</name>
</gene>
<evidence type="ECO:0000256" key="3">
    <source>
        <dbReference type="ARBA" id="ARBA00022692"/>
    </source>
</evidence>
<dbReference type="InterPro" id="IPR013525">
    <property type="entry name" value="ABC2_TM"/>
</dbReference>
<feature type="transmembrane region" description="Helical" evidence="6">
    <location>
        <begin position="262"/>
        <end position="288"/>
    </location>
</feature>
<dbReference type="Pfam" id="PF12698">
    <property type="entry name" value="ABC2_membrane_3"/>
    <property type="match status" value="1"/>
</dbReference>
<feature type="domain" description="ABC-2 type transporter transmembrane" evidence="7">
    <location>
        <begin position="17"/>
        <end position="408"/>
    </location>
</feature>
<evidence type="ECO:0000256" key="4">
    <source>
        <dbReference type="ARBA" id="ARBA00022989"/>
    </source>
</evidence>
<feature type="transmembrane region" description="Helical" evidence="6">
    <location>
        <begin position="389"/>
        <end position="411"/>
    </location>
</feature>
<dbReference type="PANTHER" id="PTHR30294">
    <property type="entry name" value="MEMBRANE COMPONENT OF ABC TRANSPORTER YHHJ-RELATED"/>
    <property type="match status" value="1"/>
</dbReference>
<keyword evidence="9" id="KW-1185">Reference proteome</keyword>
<dbReference type="EMBL" id="SNYJ01000019">
    <property type="protein sequence ID" value="TDQ36240.1"/>
    <property type="molecule type" value="Genomic_DNA"/>
</dbReference>
<feature type="transmembrane region" description="Helical" evidence="6">
    <location>
        <begin position="335"/>
        <end position="357"/>
    </location>
</feature>
<dbReference type="InterPro" id="IPR051449">
    <property type="entry name" value="ABC-2_transporter_component"/>
</dbReference>
<sequence>MKLFLLKDLLIFWRDRKEMLIALIAPILLVVVLGLTLQNNSEGPLALETITAGLVIEETNDMNLQEIEALLYENGQLKEDETIERTELPSSLLLDFFEKEEIQSLVSLQTLTHKQAEASVAAGDLEAFITIPEDFDLNVYRHLYTYEGQGGNVQISANNDSISVTILREMIQGFVQAFNYQSALFLAADDEMDVSQQPASIGGEVSLEGRQPITSFQYFTLSMGILFCMFVASTIATKAGVEKRERTFERILLSDRHPLSFLLGKIGAAFVLAWLQLHLLLVICQFAFQLFQGVSFTFWLGMLAVTTTFSIVVAAFAGLLTALAYRMNNSSVSNILGYILIFAFGTIGGNLVPLYFIPYSLQELGEWTPNGLVLATLIQWIQQGETRDLVMTIVLLLPMSLGLLFAAIGLFPQRGRL</sequence>
<evidence type="ECO:0000256" key="2">
    <source>
        <dbReference type="ARBA" id="ARBA00022475"/>
    </source>
</evidence>
<dbReference type="PANTHER" id="PTHR30294:SF29">
    <property type="entry name" value="MULTIDRUG ABC TRANSPORTER PERMEASE YBHS-RELATED"/>
    <property type="match status" value="1"/>
</dbReference>
<proteinExistence type="predicted"/>
<dbReference type="Gene3D" id="3.40.1710.10">
    <property type="entry name" value="abc type-2 transporter like domain"/>
    <property type="match status" value="1"/>
</dbReference>
<feature type="transmembrane region" description="Helical" evidence="6">
    <location>
        <begin position="218"/>
        <end position="241"/>
    </location>
</feature>
<dbReference type="Proteomes" id="UP000295632">
    <property type="component" value="Unassembled WGS sequence"/>
</dbReference>
<comment type="caution">
    <text evidence="8">The sequence shown here is derived from an EMBL/GenBank/DDBJ whole genome shotgun (WGS) entry which is preliminary data.</text>
</comment>
<evidence type="ECO:0000256" key="6">
    <source>
        <dbReference type="SAM" id="Phobius"/>
    </source>
</evidence>
<evidence type="ECO:0000313" key="9">
    <source>
        <dbReference type="Proteomes" id="UP000295632"/>
    </source>
</evidence>
<feature type="transmembrane region" description="Helical" evidence="6">
    <location>
        <begin position="20"/>
        <end position="37"/>
    </location>
</feature>
<keyword evidence="3 6" id="KW-0812">Transmembrane</keyword>
<comment type="subcellular location">
    <subcellularLocation>
        <location evidence="1">Cell membrane</location>
        <topology evidence="1">Multi-pass membrane protein</topology>
    </subcellularLocation>
</comment>
<feature type="transmembrane region" description="Helical" evidence="6">
    <location>
        <begin position="300"/>
        <end position="323"/>
    </location>
</feature>
<dbReference type="RefSeq" id="WP_133581768.1">
    <property type="nucleotide sequence ID" value="NZ_SNYJ01000019.1"/>
</dbReference>
<evidence type="ECO:0000313" key="8">
    <source>
        <dbReference type="EMBL" id="TDQ36240.1"/>
    </source>
</evidence>
<dbReference type="GO" id="GO:0140359">
    <property type="term" value="F:ABC-type transporter activity"/>
    <property type="evidence" value="ECO:0007669"/>
    <property type="project" value="InterPro"/>
</dbReference>
<keyword evidence="4 6" id="KW-1133">Transmembrane helix</keyword>
<dbReference type="AlphaFoldDB" id="A0A4R6TRN6"/>
<dbReference type="OrthoDB" id="3078158at2"/>
<organism evidence="8 9">
    <name type="scientific">Aureibacillus halotolerans</name>
    <dbReference type="NCBI Taxonomy" id="1508390"/>
    <lineage>
        <taxon>Bacteria</taxon>
        <taxon>Bacillati</taxon>
        <taxon>Bacillota</taxon>
        <taxon>Bacilli</taxon>
        <taxon>Bacillales</taxon>
        <taxon>Bacillaceae</taxon>
        <taxon>Aureibacillus</taxon>
    </lineage>
</organism>
<accession>A0A4R6TRN6</accession>
<name>A0A4R6TRN6_9BACI</name>
<evidence type="ECO:0000259" key="7">
    <source>
        <dbReference type="Pfam" id="PF12698"/>
    </source>
</evidence>